<feature type="region of interest" description="Disordered" evidence="1">
    <location>
        <begin position="666"/>
        <end position="756"/>
    </location>
</feature>
<dbReference type="InterPro" id="IPR025657">
    <property type="entry name" value="RadC_JAB"/>
</dbReference>
<dbReference type="Pfam" id="PF18812">
    <property type="entry name" value="PBECR3"/>
    <property type="match status" value="1"/>
</dbReference>
<dbReference type="PANTHER" id="PTHR24216:SF65">
    <property type="entry name" value="PAXILLIN-LIKE PROTEIN 1"/>
    <property type="match status" value="1"/>
</dbReference>
<feature type="region of interest" description="Disordered" evidence="1">
    <location>
        <begin position="1058"/>
        <end position="1140"/>
    </location>
</feature>
<feature type="domain" description="Phage-Barnase-EndoU-ColicinE5/D-RelE like nuclease 3" evidence="4">
    <location>
        <begin position="1803"/>
        <end position="1910"/>
    </location>
</feature>
<feature type="domain" description="RadC-like JAB" evidence="2">
    <location>
        <begin position="1234"/>
        <end position="1269"/>
    </location>
</feature>
<dbReference type="InterPro" id="IPR041301">
    <property type="entry name" value="PBECR3"/>
</dbReference>
<feature type="compositionally biased region" description="Low complexity" evidence="1">
    <location>
        <begin position="142"/>
        <end position="174"/>
    </location>
</feature>
<feature type="compositionally biased region" description="Polar residues" evidence="1">
    <location>
        <begin position="827"/>
        <end position="839"/>
    </location>
</feature>
<feature type="non-terminal residue" evidence="5">
    <location>
        <position position="2484"/>
    </location>
</feature>
<dbReference type="Pfam" id="PF18798">
    <property type="entry name" value="LPD3"/>
    <property type="match status" value="1"/>
</dbReference>
<reference evidence="5 6" key="1">
    <citation type="submission" date="2020-08" db="EMBL/GenBank/DDBJ databases">
        <title>Functional genomics of gut bacteria from endangered species of beetles.</title>
        <authorList>
            <person name="Carlos-Shanley C."/>
        </authorList>
    </citation>
    <scope>NUCLEOTIDE SEQUENCE [LARGE SCALE GENOMIC DNA]</scope>
    <source>
        <strain evidence="5 6">S00198</strain>
    </source>
</reference>
<proteinExistence type="predicted"/>
<feature type="compositionally biased region" description="Polar residues" evidence="1">
    <location>
        <begin position="1522"/>
        <end position="1539"/>
    </location>
</feature>
<feature type="compositionally biased region" description="Polar residues" evidence="1">
    <location>
        <begin position="1084"/>
        <end position="1100"/>
    </location>
</feature>
<protein>
    <submittedName>
        <fullName evidence="5">DNA repair protein RadC</fullName>
    </submittedName>
</protein>
<evidence type="ECO:0000259" key="2">
    <source>
        <dbReference type="Pfam" id="PF04002"/>
    </source>
</evidence>
<feature type="region of interest" description="Disordered" evidence="1">
    <location>
        <begin position="2173"/>
        <end position="2194"/>
    </location>
</feature>
<organism evidence="5 6">
    <name type="scientific">Acidovorax soli</name>
    <dbReference type="NCBI Taxonomy" id="592050"/>
    <lineage>
        <taxon>Bacteria</taxon>
        <taxon>Pseudomonadati</taxon>
        <taxon>Pseudomonadota</taxon>
        <taxon>Betaproteobacteria</taxon>
        <taxon>Burkholderiales</taxon>
        <taxon>Comamonadaceae</taxon>
        <taxon>Acidovorax</taxon>
    </lineage>
</organism>
<evidence type="ECO:0000259" key="4">
    <source>
        <dbReference type="Pfam" id="PF18812"/>
    </source>
</evidence>
<feature type="region of interest" description="Disordered" evidence="1">
    <location>
        <begin position="934"/>
        <end position="1004"/>
    </location>
</feature>
<accession>A0A7X0UBR7</accession>
<feature type="compositionally biased region" description="Low complexity" evidence="1">
    <location>
        <begin position="698"/>
        <end position="756"/>
    </location>
</feature>
<dbReference type="PANTHER" id="PTHR24216">
    <property type="entry name" value="PAXILLIN-RELATED"/>
    <property type="match status" value="1"/>
</dbReference>
<name>A0A7X0UBR7_9BURK</name>
<sequence length="2484" mass="260464">MNLYQLASQEEAWGAYAPNDDLSPWTAWPADPPAPMPPGPVPLDAALDAAAREYGVNADVLRALGPGSSVDSIFDTAASLRSRLEAFGGDYAQALASYRQAEGGQGGNIALAPPAAALSPPPLADAQMPAPGPAPAREHSARPAGAAPRPRPPRAQAGTPAPGAPPLQAARQGPKAAPQADGSSPAAPDGRLGAADDPRSGLYRQAPAPQTAFMDEVKNQLASGAKTLARMLPGTGAAAHWVASQSEPAAGQAAPPSAGSVFERTALPAPDLPSRDLPLRPETRKAANNAWDAASPQDRQRMQALPGWQGQLARERAAQFAQADKGLLAESPTAALFDTRVEGRTRALIAKGEHPDFARRAAREGAAAGVAPGQEVKALGSTVQQAPRHAAKVPVPAMTPLSVAQDALSGALQIGTTAAKGGADIVRMATGDAVGKDFSDSMAARAQIIKDMVGSDRAKAQEHNFQVDWADPNVSAMEMLARNKGAVSDKLLPSAGSMLLPAGVATGAGKAATLGRTALALDRTALAARVASAQTAAGIGATAAQNAADVFTGLLDKGHSPEEAYTAAGISVPFSIIAGKLTGGGAETALARQAMRQGTDKAAKGDLASGAAGALKAGLRDGTQEVIEDSGQMIGEAIATDVAPTANEAAKRGLLAFTMGTAMGGGTHAAGATHTPRVQNQPTPPQVPSQQDAAANKTGPTTEGTAPAAEFARSAGTGSGTGNAAPAAGQASAPDMAAGPTGEPAPGATTWSDVAAAAKRARAEAEILRQAAALPEQNAAASTPDTTSRNTPSATPAMATTATAAATNTDIGIGSTSHPWQRVDTPPQEQASSDADQAGTSTQATAPDTAPATTQHGTARHTAASQVQPPTTAPIDAQVQALDSGMLVVGGDQATILAHLQAGGIRGAEPFAGVTLVPVDQAALAQQVLSRPLAAPAGKRADRGSQRASATATLTWSGTEAQLAPAATQAPTAGGSTADPNAVGASAPRTEGRHGSPTGAAASQPVPVMEMQRDGTLMVKGDSVQLEERLRAGGVDRVLRREGGVLVGLDQVGKARQLFSNPQSTQDRSRAAPPTSAVARREVATSQSDFVAENHSNGYSDNDGRVQEPTQPDDGRGSTTGRSRATALDSVRGPGNAVPPRTASLVGVGIAERIERAGSQSLLGEQVDSPQRLAELAQVYRDPRFETFRVFFIKDGQVVHATGVSARLPGETPMVPAGMTFSEYIKEFRDNMQRTGADGYYVLHNHPSGNPRPSPEDLNATADLEAHVPGMLAHVVINSNKYAVIEPTSAGASPDSMVRFRYFGEDRLLKASKPMAVLGERIAGSDDLAIVGKSMQRPGWITLIGTGADGKVRAISEAPASILTRNYPYLAATVRRFMRQSGSGSVFAVGDAGDIGSKPVRDALAAGILRDALPDAGRTLHQQGVHTGGTGFSLTRGRRVAEGGPAPTSSSAADMETQRDGTLMVRGDSVQLQERLRQGGVERVLRREGGVLVGLDQVRKARQLLQQQPPRAPASADYSLPSPLSEQQFSRNAPDQNLSRARALPSKPATVQSVRAAVAKLTNSMGLLAEGRGRVVVATSADIQAHWEPLVGEVDMASQDTGLVQGFYDPNTNTVFLIADHIEAGQEMAVAAHELVHKHGKAVLGEARWRQLHGVIGSWANRPEGSLERRVYDEAAARVQASRPDNADAAAYSSEELFPYAVQVAMELGVQPTALMPNNSVQGWLARVRAALRSVFEKLTGQPGLFDSQDLVNLAWGIAQRENPEHARELDAIWTEVPGDVQAVIDSARQPGHVPQKAVLGHASDWLVENLATHGLEIAGFRHVIEGSAVRHIIKNHYDEKSARYRGLLPLSDQDLLRLPDVIAAPDKVVLGTTNRLGKQQIAYIKNMGDGSVLYLDEMRTGKKELAAVSAKKFPATMNVEKVISTLHPNAQSDGGKSLIVLTPPDHHNLEDPPVRRGNLLFSRTGVPRVRKASTFSEAREAARQFQGKQLTNESTGLKAVVSRNSLDKMLSGKAVAKSETPATHAMAVANADSLFSQAILGWSKQDRSGDVNIRAVHRFFAHMQVSGRSKLVKLTVKETGQEGRANPLYTVEAVELNEHVPSTQWLEAAAHEDGLELNTKDPQRGEWVGEIADPRKIDPRTTLYGVQLPARAVNHAAEDVFSLAQEIERRNARGDAADDATPRFSTRSNGQGPGLSLEQVQQLVQQALSGLRNPPPVDVVLRAADLGIVAPEGAMGVWAGNRLAIVVENHRQAIQVRETVFHELFHAGLSNILPRRDYVQAMLDLAKRDARVHQYAVDWKKDAPEAAMQLQALRDAGFTGSELTAQYEALAIEEGLAVVAEELRGRMQAGLRLGEQVRVLAGWLASLADRMGMHSLADAIRAMTYSEAERFVIRAIDHAGAAGGEMKNVGRARFSTRSAQPPQVGATTVSAQPTDSEQMRMQRDGTLMVQGDPVQLQERLRQGGVDSVLRRERGVLVGLDQVG</sequence>
<dbReference type="Proteomes" id="UP000575083">
    <property type="component" value="Unassembled WGS sequence"/>
</dbReference>
<feature type="region of interest" description="Disordered" evidence="1">
    <location>
        <begin position="771"/>
        <end position="796"/>
    </location>
</feature>
<dbReference type="Pfam" id="PF04002">
    <property type="entry name" value="RadC"/>
    <property type="match status" value="1"/>
</dbReference>
<comment type="caution">
    <text evidence="5">The sequence shown here is derived from an EMBL/GenBank/DDBJ whole genome shotgun (WGS) entry which is preliminary data.</text>
</comment>
<feature type="compositionally biased region" description="Polar residues" evidence="1">
    <location>
        <begin position="946"/>
        <end position="960"/>
    </location>
</feature>
<evidence type="ECO:0000313" key="6">
    <source>
        <dbReference type="Proteomes" id="UP000575083"/>
    </source>
</evidence>
<evidence type="ECO:0000313" key="5">
    <source>
        <dbReference type="EMBL" id="MBB6562259.1"/>
    </source>
</evidence>
<gene>
    <name evidence="5" type="ORF">HNP48_004968</name>
</gene>
<feature type="domain" description="Large polyvalent protein-associated" evidence="3">
    <location>
        <begin position="1977"/>
        <end position="2085"/>
    </location>
</feature>
<dbReference type="InterPro" id="IPR040824">
    <property type="entry name" value="LPD3"/>
</dbReference>
<feature type="region of interest" description="Disordered" evidence="1">
    <location>
        <begin position="1505"/>
        <end position="1546"/>
    </location>
</feature>
<feature type="region of interest" description="Disordered" evidence="1">
    <location>
        <begin position="1421"/>
        <end position="1460"/>
    </location>
</feature>
<feature type="region of interest" description="Disordered" evidence="1">
    <location>
        <begin position="810"/>
        <end position="871"/>
    </location>
</feature>
<feature type="region of interest" description="Disordered" evidence="1">
    <location>
        <begin position="2416"/>
        <end position="2437"/>
    </location>
</feature>
<feature type="compositionally biased region" description="Low complexity" evidence="1">
    <location>
        <begin position="961"/>
        <end position="978"/>
    </location>
</feature>
<feature type="compositionally biased region" description="Low complexity" evidence="1">
    <location>
        <begin position="840"/>
        <end position="855"/>
    </location>
</feature>
<dbReference type="Gene3D" id="3.40.140.10">
    <property type="entry name" value="Cytidine Deaminase, domain 2"/>
    <property type="match status" value="1"/>
</dbReference>
<dbReference type="RefSeq" id="WP_311773855.1">
    <property type="nucleotide sequence ID" value="NZ_JACHLK010000011.1"/>
</dbReference>
<evidence type="ECO:0000256" key="1">
    <source>
        <dbReference type="SAM" id="MobiDB-lite"/>
    </source>
</evidence>
<dbReference type="PROSITE" id="PS01302">
    <property type="entry name" value="UPF0758"/>
    <property type="match status" value="1"/>
</dbReference>
<dbReference type="EMBL" id="JACHLK010000011">
    <property type="protein sequence ID" value="MBB6562259.1"/>
    <property type="molecule type" value="Genomic_DNA"/>
</dbReference>
<feature type="compositionally biased region" description="Low complexity" evidence="1">
    <location>
        <begin position="771"/>
        <end position="781"/>
    </location>
</feature>
<evidence type="ECO:0000259" key="3">
    <source>
        <dbReference type="Pfam" id="PF18798"/>
    </source>
</evidence>
<dbReference type="InterPro" id="IPR020891">
    <property type="entry name" value="UPF0758_CS"/>
</dbReference>
<keyword evidence="6" id="KW-1185">Reference proteome</keyword>
<feature type="region of interest" description="Disordered" evidence="1">
    <location>
        <begin position="112"/>
        <end position="204"/>
    </location>
</feature>